<dbReference type="InterPro" id="IPR032004">
    <property type="entry name" value="DUF4790"/>
</dbReference>
<dbReference type="EMBL" id="LJIG01009747">
    <property type="protein sequence ID" value="KRT82461.1"/>
    <property type="molecule type" value="Genomic_DNA"/>
</dbReference>
<sequence length="120" mass="13943">MANDNSFLAQPSSTRMFDGKKKPKQVFSYTKSDSSIFPSYTHLSLPFCVICRQRYWGACKEQRRQFISEVAAQELLQSKALDGVRVHREFCQYIFSKPSSKEKITLTSAEERRLHRLLDS</sequence>
<evidence type="ECO:0000313" key="1">
    <source>
        <dbReference type="EMBL" id="KRT82461.1"/>
    </source>
</evidence>
<dbReference type="AlphaFoldDB" id="A0A0T6B5S8"/>
<dbReference type="OrthoDB" id="7675754at2759"/>
<protein>
    <submittedName>
        <fullName evidence="1">Uncharacterized protein</fullName>
    </submittedName>
</protein>
<gene>
    <name evidence="1" type="ORF">AMK59_4670</name>
</gene>
<organism evidence="1 2">
    <name type="scientific">Oryctes borbonicus</name>
    <dbReference type="NCBI Taxonomy" id="1629725"/>
    <lineage>
        <taxon>Eukaryota</taxon>
        <taxon>Metazoa</taxon>
        <taxon>Ecdysozoa</taxon>
        <taxon>Arthropoda</taxon>
        <taxon>Hexapoda</taxon>
        <taxon>Insecta</taxon>
        <taxon>Pterygota</taxon>
        <taxon>Neoptera</taxon>
        <taxon>Endopterygota</taxon>
        <taxon>Coleoptera</taxon>
        <taxon>Polyphaga</taxon>
        <taxon>Scarabaeiformia</taxon>
        <taxon>Scarabaeidae</taxon>
        <taxon>Dynastinae</taxon>
        <taxon>Oryctes</taxon>
    </lineage>
</organism>
<comment type="caution">
    <text evidence="1">The sequence shown here is derived from an EMBL/GenBank/DDBJ whole genome shotgun (WGS) entry which is preliminary data.</text>
</comment>
<evidence type="ECO:0000313" key="2">
    <source>
        <dbReference type="Proteomes" id="UP000051574"/>
    </source>
</evidence>
<reference evidence="1 2" key="1">
    <citation type="submission" date="2015-09" db="EMBL/GenBank/DDBJ databases">
        <title>Draft genome of the scarab beetle Oryctes borbonicus.</title>
        <authorList>
            <person name="Meyer J.M."/>
            <person name="Markov G.V."/>
            <person name="Baskaran P."/>
            <person name="Herrmann M."/>
            <person name="Sommer R.J."/>
            <person name="Roedelsperger C."/>
        </authorList>
    </citation>
    <scope>NUCLEOTIDE SEQUENCE [LARGE SCALE GENOMIC DNA]</scope>
    <source>
        <strain evidence="1">OB123</strain>
        <tissue evidence="1">Whole animal</tissue>
    </source>
</reference>
<accession>A0A0T6B5S8</accession>
<name>A0A0T6B5S8_9SCAR</name>
<keyword evidence="2" id="KW-1185">Reference proteome</keyword>
<dbReference type="Pfam" id="PF16037">
    <property type="entry name" value="DUF4790"/>
    <property type="match status" value="1"/>
</dbReference>
<proteinExistence type="predicted"/>
<dbReference type="Proteomes" id="UP000051574">
    <property type="component" value="Unassembled WGS sequence"/>
</dbReference>